<dbReference type="PANTHER" id="PTHR33048:SF47">
    <property type="entry name" value="INTEGRAL MEMBRANE PROTEIN-RELATED"/>
    <property type="match status" value="1"/>
</dbReference>
<feature type="compositionally biased region" description="Low complexity" evidence="6">
    <location>
        <begin position="285"/>
        <end position="294"/>
    </location>
</feature>
<comment type="caution">
    <text evidence="9">The sequence shown here is derived from an EMBL/GenBank/DDBJ whole genome shotgun (WGS) entry which is preliminary data.</text>
</comment>
<feature type="region of interest" description="Disordered" evidence="6">
    <location>
        <begin position="339"/>
        <end position="358"/>
    </location>
</feature>
<feature type="transmembrane region" description="Helical" evidence="7">
    <location>
        <begin position="170"/>
        <end position="195"/>
    </location>
</feature>
<gene>
    <name evidence="9" type="ORF">CSOJ01_11070</name>
</gene>
<dbReference type="Proteomes" id="UP000652219">
    <property type="component" value="Unassembled WGS sequence"/>
</dbReference>
<organism evidence="9 10">
    <name type="scientific">Colletotrichum sojae</name>
    <dbReference type="NCBI Taxonomy" id="2175907"/>
    <lineage>
        <taxon>Eukaryota</taxon>
        <taxon>Fungi</taxon>
        <taxon>Dikarya</taxon>
        <taxon>Ascomycota</taxon>
        <taxon>Pezizomycotina</taxon>
        <taxon>Sordariomycetes</taxon>
        <taxon>Hypocreomycetidae</taxon>
        <taxon>Glomerellales</taxon>
        <taxon>Glomerellaceae</taxon>
        <taxon>Colletotrichum</taxon>
        <taxon>Colletotrichum orchidearum species complex</taxon>
    </lineage>
</organism>
<comment type="similarity">
    <text evidence="5">Belongs to the SAT4 family.</text>
</comment>
<dbReference type="Pfam" id="PF20684">
    <property type="entry name" value="Fung_rhodopsin"/>
    <property type="match status" value="1"/>
</dbReference>
<keyword evidence="4 7" id="KW-0472">Membrane</keyword>
<evidence type="ECO:0000259" key="8">
    <source>
        <dbReference type="Pfam" id="PF20684"/>
    </source>
</evidence>
<evidence type="ECO:0000256" key="6">
    <source>
        <dbReference type="SAM" id="MobiDB-lite"/>
    </source>
</evidence>
<sequence>MGNPAEMTAECWVWYGLAMVAVTTRFLSQYTVRKRDFIKQIPLDDILMFIIAFIYTIAIVALFTYFEISSEVDYANITPEDNFVIGRKLGILNILAETAIQTTLWGNKCCLLLLYIRLTLFGHHRRLWVMVSVYTALAFVAIMVALYGGWCRPFSDYLVLEPEDMECVTWTQYNILQLTFNLSTDLILLIIPVVMVSRLKMKLAKKILLCCLFSLGIFVMLAAILTKVTVFANSLEPVWFLWCVREVSTAMLVGNLALCMPIARSWWAFFFPGSGSTAGAKSGASGLSGAGSSKKSARMTVASDDSRGGTASSEGGESSRWASSPARNSHIEGYDIEMLGKGGLTGSSRRLSVGEDSV</sequence>
<evidence type="ECO:0000256" key="2">
    <source>
        <dbReference type="ARBA" id="ARBA00022692"/>
    </source>
</evidence>
<evidence type="ECO:0000256" key="1">
    <source>
        <dbReference type="ARBA" id="ARBA00004141"/>
    </source>
</evidence>
<dbReference type="AlphaFoldDB" id="A0A8H6IZ82"/>
<feature type="transmembrane region" description="Helical" evidence="7">
    <location>
        <begin position="12"/>
        <end position="32"/>
    </location>
</feature>
<dbReference type="GO" id="GO:0016020">
    <property type="term" value="C:membrane"/>
    <property type="evidence" value="ECO:0007669"/>
    <property type="project" value="UniProtKB-SubCell"/>
</dbReference>
<feature type="transmembrane region" description="Helical" evidence="7">
    <location>
        <begin position="207"/>
        <end position="226"/>
    </location>
</feature>
<feature type="transmembrane region" description="Helical" evidence="7">
    <location>
        <begin position="127"/>
        <end position="150"/>
    </location>
</feature>
<comment type="subcellular location">
    <subcellularLocation>
        <location evidence="1">Membrane</location>
        <topology evidence="1">Multi-pass membrane protein</topology>
    </subcellularLocation>
</comment>
<evidence type="ECO:0000256" key="5">
    <source>
        <dbReference type="ARBA" id="ARBA00038359"/>
    </source>
</evidence>
<dbReference type="InterPro" id="IPR049326">
    <property type="entry name" value="Rhodopsin_dom_fungi"/>
</dbReference>
<evidence type="ECO:0000256" key="4">
    <source>
        <dbReference type="ARBA" id="ARBA00023136"/>
    </source>
</evidence>
<keyword evidence="2 7" id="KW-0812">Transmembrane</keyword>
<evidence type="ECO:0000313" key="10">
    <source>
        <dbReference type="Proteomes" id="UP000652219"/>
    </source>
</evidence>
<accession>A0A8H6IZ82</accession>
<proteinExistence type="inferred from homology"/>
<evidence type="ECO:0000256" key="7">
    <source>
        <dbReference type="SAM" id="Phobius"/>
    </source>
</evidence>
<dbReference type="PANTHER" id="PTHR33048">
    <property type="entry name" value="PTH11-LIKE INTEGRAL MEMBRANE PROTEIN (AFU_ORTHOLOGUE AFUA_5G11245)"/>
    <property type="match status" value="1"/>
</dbReference>
<reference evidence="9 10" key="1">
    <citation type="journal article" date="2020" name="Phytopathology">
        <title>Genome Sequence Resources of Colletotrichum truncatum, C. plurivorum, C. musicola, and C. sojae: Four Species Pathogenic to Soybean (Glycine max).</title>
        <authorList>
            <person name="Rogerio F."/>
            <person name="Boufleur T.R."/>
            <person name="Ciampi-Guillardi M."/>
            <person name="Sukno S.A."/>
            <person name="Thon M.R."/>
            <person name="Massola Junior N.S."/>
            <person name="Baroncelli R."/>
        </authorList>
    </citation>
    <scope>NUCLEOTIDE SEQUENCE [LARGE SCALE GENOMIC DNA]</scope>
    <source>
        <strain evidence="9 10">LFN0009</strain>
    </source>
</reference>
<keyword evidence="10" id="KW-1185">Reference proteome</keyword>
<dbReference type="InterPro" id="IPR052337">
    <property type="entry name" value="SAT4-like"/>
</dbReference>
<evidence type="ECO:0000313" key="9">
    <source>
        <dbReference type="EMBL" id="KAF6803205.1"/>
    </source>
</evidence>
<feature type="transmembrane region" description="Helical" evidence="7">
    <location>
        <begin position="44"/>
        <end position="66"/>
    </location>
</feature>
<feature type="compositionally biased region" description="Low complexity" evidence="6">
    <location>
        <begin position="308"/>
        <end position="320"/>
    </location>
</feature>
<feature type="region of interest" description="Disordered" evidence="6">
    <location>
        <begin position="285"/>
        <end position="326"/>
    </location>
</feature>
<dbReference type="EMBL" id="WIGN01000245">
    <property type="protein sequence ID" value="KAF6803205.1"/>
    <property type="molecule type" value="Genomic_DNA"/>
</dbReference>
<keyword evidence="3 7" id="KW-1133">Transmembrane helix</keyword>
<protein>
    <submittedName>
        <fullName evidence="9">UbiD family decarboxylase</fullName>
    </submittedName>
</protein>
<evidence type="ECO:0000256" key="3">
    <source>
        <dbReference type="ARBA" id="ARBA00022989"/>
    </source>
</evidence>
<feature type="domain" description="Rhodopsin" evidence="8">
    <location>
        <begin position="39"/>
        <end position="265"/>
    </location>
</feature>
<name>A0A8H6IZ82_9PEZI</name>